<dbReference type="EMBL" id="LAZR01004876">
    <property type="protein sequence ID" value="KKN04807.1"/>
    <property type="molecule type" value="Genomic_DNA"/>
</dbReference>
<name>A0A0F9MZD7_9ZZZZ</name>
<protein>
    <submittedName>
        <fullName evidence="1">Uncharacterized protein</fullName>
    </submittedName>
</protein>
<gene>
    <name evidence="1" type="ORF">LCGC14_1093760</name>
</gene>
<accession>A0A0F9MZD7</accession>
<proteinExistence type="predicted"/>
<sequence>MIIPLETVVVDDRARDGTWCTLPYSGNKNGCPNFPECIEARPHFNTYDKELRWLAVIFPFDLKAHAEEMKKRPRKNGKPWTEAQARCVLYWQEHKVRKPLRAEAMKECFPLMGDVLLDIPEANGVNVFATMGKHGVVLKARNPDIIQKVMLVGKYSSSPEATQ</sequence>
<evidence type="ECO:0000313" key="1">
    <source>
        <dbReference type="EMBL" id="KKN04807.1"/>
    </source>
</evidence>
<reference evidence="1" key="1">
    <citation type="journal article" date="2015" name="Nature">
        <title>Complex archaea that bridge the gap between prokaryotes and eukaryotes.</title>
        <authorList>
            <person name="Spang A."/>
            <person name="Saw J.H."/>
            <person name="Jorgensen S.L."/>
            <person name="Zaremba-Niedzwiedzka K."/>
            <person name="Martijn J."/>
            <person name="Lind A.E."/>
            <person name="van Eijk R."/>
            <person name="Schleper C."/>
            <person name="Guy L."/>
            <person name="Ettema T.J."/>
        </authorList>
    </citation>
    <scope>NUCLEOTIDE SEQUENCE</scope>
</reference>
<comment type="caution">
    <text evidence="1">The sequence shown here is derived from an EMBL/GenBank/DDBJ whole genome shotgun (WGS) entry which is preliminary data.</text>
</comment>
<organism evidence="1">
    <name type="scientific">marine sediment metagenome</name>
    <dbReference type="NCBI Taxonomy" id="412755"/>
    <lineage>
        <taxon>unclassified sequences</taxon>
        <taxon>metagenomes</taxon>
        <taxon>ecological metagenomes</taxon>
    </lineage>
</organism>
<dbReference type="AlphaFoldDB" id="A0A0F9MZD7"/>